<sequence>MASDSSIIELNIAGMLDKILSDLEEHNRLTEKKIGKHHSDQLMENKENELYHDTYYFEQEYYSYVEKGDVEGLKEFIKKIPNMNVGRTATDSVRQAKNLFIASTTLITRRAIDGGLDIETAYQLSDSYILEAEKMSDVNAINILNMTCIIDFAKRVSEAKVPMGMSKEIFSVIQYISNHVNTNITVEQIAEELHVDRSTLSKKFKRELGFNISTYIMRRKLEEAKSLLHYTDKTISEISEYLCFSSQSYFQNVFKAKYGITPKDYRNQPL</sequence>
<dbReference type="PANTHER" id="PTHR43280">
    <property type="entry name" value="ARAC-FAMILY TRANSCRIPTIONAL REGULATOR"/>
    <property type="match status" value="1"/>
</dbReference>
<evidence type="ECO:0000256" key="1">
    <source>
        <dbReference type="ARBA" id="ARBA00023015"/>
    </source>
</evidence>
<organism evidence="5 6">
    <name type="scientific">Pseudobutyrivibrio xylanivorans</name>
    <dbReference type="NCBI Taxonomy" id="185007"/>
    <lineage>
        <taxon>Bacteria</taxon>
        <taxon>Bacillati</taxon>
        <taxon>Bacillota</taxon>
        <taxon>Clostridia</taxon>
        <taxon>Lachnospirales</taxon>
        <taxon>Lachnospiraceae</taxon>
        <taxon>Pseudobutyrivibrio</taxon>
    </lineage>
</organism>
<gene>
    <name evidence="5" type="ORF">FXF36_10730</name>
</gene>
<dbReference type="EMBL" id="CP043028">
    <property type="protein sequence ID" value="QFJ55303.1"/>
    <property type="molecule type" value="Genomic_DNA"/>
</dbReference>
<dbReference type="InterPro" id="IPR018060">
    <property type="entry name" value="HTH_AraC"/>
</dbReference>
<dbReference type="PROSITE" id="PS01124">
    <property type="entry name" value="HTH_ARAC_FAMILY_2"/>
    <property type="match status" value="1"/>
</dbReference>
<dbReference type="OrthoDB" id="184994at2"/>
<keyword evidence="2" id="KW-0238">DNA-binding</keyword>
<dbReference type="GO" id="GO:0043565">
    <property type="term" value="F:sequence-specific DNA binding"/>
    <property type="evidence" value="ECO:0007669"/>
    <property type="project" value="InterPro"/>
</dbReference>
<dbReference type="AlphaFoldDB" id="A0A5P6VRP4"/>
<feature type="domain" description="HTH araC/xylS-type" evidence="4">
    <location>
        <begin position="170"/>
        <end position="268"/>
    </location>
</feature>
<evidence type="ECO:0000259" key="4">
    <source>
        <dbReference type="PROSITE" id="PS01124"/>
    </source>
</evidence>
<name>A0A5P6VRP4_PSEXY</name>
<dbReference type="SUPFAM" id="SSF46689">
    <property type="entry name" value="Homeodomain-like"/>
    <property type="match status" value="2"/>
</dbReference>
<dbReference type="KEGG" id="pxv:FXF36_10730"/>
<reference evidence="6" key="1">
    <citation type="submission" date="2019-08" db="EMBL/GenBank/DDBJ databases">
        <title>Complete Genome Sequence of the Polysaccharide-Degrading Rumen Bacterium Pseudobutyrivibrio xylanivorans MA3014.</title>
        <authorList>
            <person name="Palevich N."/>
            <person name="Maclean P.H."/>
            <person name="Kelly W.J."/>
            <person name="Leahy S.C."/>
            <person name="Rakonjac J."/>
            <person name="Attwood G.T."/>
        </authorList>
    </citation>
    <scope>NUCLEOTIDE SEQUENCE [LARGE SCALE GENOMIC DNA]</scope>
    <source>
        <strain evidence="6">MA3014</strain>
    </source>
</reference>
<dbReference type="InterPro" id="IPR009057">
    <property type="entry name" value="Homeodomain-like_sf"/>
</dbReference>
<keyword evidence="1" id="KW-0805">Transcription regulation</keyword>
<dbReference type="PANTHER" id="PTHR43280:SF10">
    <property type="entry name" value="REGULATORY PROTEIN POCR"/>
    <property type="match status" value="1"/>
</dbReference>
<evidence type="ECO:0000313" key="5">
    <source>
        <dbReference type="EMBL" id="QFJ55303.1"/>
    </source>
</evidence>
<proteinExistence type="predicted"/>
<evidence type="ECO:0000313" key="6">
    <source>
        <dbReference type="Proteomes" id="UP000327030"/>
    </source>
</evidence>
<evidence type="ECO:0000256" key="3">
    <source>
        <dbReference type="ARBA" id="ARBA00023163"/>
    </source>
</evidence>
<dbReference type="SMART" id="SM00342">
    <property type="entry name" value="HTH_ARAC"/>
    <property type="match status" value="1"/>
</dbReference>
<dbReference type="InterPro" id="IPR020449">
    <property type="entry name" value="Tscrpt_reg_AraC-type_HTH"/>
</dbReference>
<keyword evidence="3" id="KW-0804">Transcription</keyword>
<dbReference type="GO" id="GO:0003700">
    <property type="term" value="F:DNA-binding transcription factor activity"/>
    <property type="evidence" value="ECO:0007669"/>
    <property type="project" value="InterPro"/>
</dbReference>
<dbReference type="Proteomes" id="UP000327030">
    <property type="component" value="Chromosome 1"/>
</dbReference>
<accession>A0A5P6VRP4</accession>
<protein>
    <submittedName>
        <fullName evidence="5">Helix-turn-helix domain-containing protein</fullName>
    </submittedName>
</protein>
<dbReference type="PRINTS" id="PR00032">
    <property type="entry name" value="HTHARAC"/>
</dbReference>
<dbReference type="Pfam" id="PF12833">
    <property type="entry name" value="HTH_18"/>
    <property type="match status" value="1"/>
</dbReference>
<dbReference type="RefSeq" id="WP_151623943.1">
    <property type="nucleotide sequence ID" value="NZ_CP043028.1"/>
</dbReference>
<dbReference type="Gene3D" id="1.10.10.60">
    <property type="entry name" value="Homeodomain-like"/>
    <property type="match status" value="2"/>
</dbReference>
<evidence type="ECO:0000256" key="2">
    <source>
        <dbReference type="ARBA" id="ARBA00023125"/>
    </source>
</evidence>